<organism evidence="1 2">
    <name type="scientific">Pteropus alecto</name>
    <name type="common">Black flying fox</name>
    <dbReference type="NCBI Taxonomy" id="9402"/>
    <lineage>
        <taxon>Eukaryota</taxon>
        <taxon>Metazoa</taxon>
        <taxon>Chordata</taxon>
        <taxon>Craniata</taxon>
        <taxon>Vertebrata</taxon>
        <taxon>Euteleostomi</taxon>
        <taxon>Mammalia</taxon>
        <taxon>Eutheria</taxon>
        <taxon>Laurasiatheria</taxon>
        <taxon>Chiroptera</taxon>
        <taxon>Yinpterochiroptera</taxon>
        <taxon>Pteropodoidea</taxon>
        <taxon>Pteropodidae</taxon>
        <taxon>Pteropodinae</taxon>
        <taxon>Pteropus</taxon>
    </lineage>
</organism>
<name>L5K6V9_PTEAL</name>
<gene>
    <name evidence="1" type="ORF">PAL_GLEAN10022767</name>
</gene>
<proteinExistence type="predicted"/>
<dbReference type="Proteomes" id="UP000010552">
    <property type="component" value="Unassembled WGS sequence"/>
</dbReference>
<dbReference type="AlphaFoldDB" id="L5K6V9"/>
<dbReference type="EMBL" id="KB031030">
    <property type="protein sequence ID" value="ELK06511.1"/>
    <property type="molecule type" value="Genomic_DNA"/>
</dbReference>
<reference evidence="2" key="1">
    <citation type="journal article" date="2013" name="Science">
        <title>Comparative analysis of bat genomes provides insight into the evolution of flight and immunity.</title>
        <authorList>
            <person name="Zhang G."/>
            <person name="Cowled C."/>
            <person name="Shi Z."/>
            <person name="Huang Z."/>
            <person name="Bishop-Lilly K.A."/>
            <person name="Fang X."/>
            <person name="Wynne J.W."/>
            <person name="Xiong Z."/>
            <person name="Baker M.L."/>
            <person name="Zhao W."/>
            <person name="Tachedjian M."/>
            <person name="Zhu Y."/>
            <person name="Zhou P."/>
            <person name="Jiang X."/>
            <person name="Ng J."/>
            <person name="Yang L."/>
            <person name="Wu L."/>
            <person name="Xiao J."/>
            <person name="Feng Y."/>
            <person name="Chen Y."/>
            <person name="Sun X."/>
            <person name="Zhang Y."/>
            <person name="Marsh G.A."/>
            <person name="Crameri G."/>
            <person name="Broder C.C."/>
            <person name="Frey K.G."/>
            <person name="Wang L.F."/>
            <person name="Wang J."/>
        </authorList>
    </citation>
    <scope>NUCLEOTIDE SEQUENCE [LARGE SCALE GENOMIC DNA]</scope>
</reference>
<evidence type="ECO:0000313" key="1">
    <source>
        <dbReference type="EMBL" id="ELK06511.1"/>
    </source>
</evidence>
<dbReference type="InParanoid" id="L5K6V9"/>
<sequence length="98" mass="9933">MLSRSGPREVAALGTARPPGHCAQPASHFCLVGGGSPFLHVPENQQVSTLALFTQSAVRTASGAGGPPAFEQTQHRLQAGGPSIPGRDCPAVHAGLTV</sequence>
<protein>
    <submittedName>
        <fullName evidence="1">Uncharacterized protein</fullName>
    </submittedName>
</protein>
<keyword evidence="2" id="KW-1185">Reference proteome</keyword>
<accession>L5K6V9</accession>
<evidence type="ECO:0000313" key="2">
    <source>
        <dbReference type="Proteomes" id="UP000010552"/>
    </source>
</evidence>